<sequence>MPQLNPPLPIIHTTQLLQSSRISHKGRHSLDGARETFITLGIVVLETDLELNGLGELPLLLLGGGLNDANRFSHGGNADLTVEFEGRELGMVGMAGCAEWTDGRMDIIWMGTSW</sequence>
<dbReference type="Proteomes" id="UP000268093">
    <property type="component" value="Unassembled WGS sequence"/>
</dbReference>
<dbReference type="OrthoDB" id="2420290at2759"/>
<dbReference type="AlphaFoldDB" id="A0A433DAX6"/>
<gene>
    <name evidence="1" type="ORF">BC936DRAFT_145118</name>
</gene>
<name>A0A433DAX6_9FUNG</name>
<evidence type="ECO:0000313" key="2">
    <source>
        <dbReference type="Proteomes" id="UP000268093"/>
    </source>
</evidence>
<evidence type="ECO:0000313" key="1">
    <source>
        <dbReference type="EMBL" id="RUP47975.1"/>
    </source>
</evidence>
<dbReference type="EMBL" id="RBNI01003869">
    <property type="protein sequence ID" value="RUP47975.1"/>
    <property type="molecule type" value="Genomic_DNA"/>
</dbReference>
<proteinExistence type="predicted"/>
<accession>A0A433DAX6</accession>
<protein>
    <submittedName>
        <fullName evidence="1">Uncharacterized protein</fullName>
    </submittedName>
</protein>
<reference evidence="1 2" key="1">
    <citation type="journal article" date="2018" name="New Phytol.">
        <title>Phylogenomics of Endogonaceae and evolution of mycorrhizas within Mucoromycota.</title>
        <authorList>
            <person name="Chang Y."/>
            <person name="Desiro A."/>
            <person name="Na H."/>
            <person name="Sandor L."/>
            <person name="Lipzen A."/>
            <person name="Clum A."/>
            <person name="Barry K."/>
            <person name="Grigoriev I.V."/>
            <person name="Martin F.M."/>
            <person name="Stajich J.E."/>
            <person name="Smith M.E."/>
            <person name="Bonito G."/>
            <person name="Spatafora J.W."/>
        </authorList>
    </citation>
    <scope>NUCLEOTIDE SEQUENCE [LARGE SCALE GENOMIC DNA]</scope>
    <source>
        <strain evidence="1 2">GMNB39</strain>
    </source>
</reference>
<comment type="caution">
    <text evidence="1">The sequence shown here is derived from an EMBL/GenBank/DDBJ whole genome shotgun (WGS) entry which is preliminary data.</text>
</comment>
<organism evidence="1 2">
    <name type="scientific">Jimgerdemannia flammicorona</name>
    <dbReference type="NCBI Taxonomy" id="994334"/>
    <lineage>
        <taxon>Eukaryota</taxon>
        <taxon>Fungi</taxon>
        <taxon>Fungi incertae sedis</taxon>
        <taxon>Mucoromycota</taxon>
        <taxon>Mucoromycotina</taxon>
        <taxon>Endogonomycetes</taxon>
        <taxon>Endogonales</taxon>
        <taxon>Endogonaceae</taxon>
        <taxon>Jimgerdemannia</taxon>
    </lineage>
</organism>
<keyword evidence="2" id="KW-1185">Reference proteome</keyword>